<dbReference type="Proteomes" id="UP000241096">
    <property type="component" value="Segment"/>
</dbReference>
<evidence type="ECO:0000313" key="1">
    <source>
        <dbReference type="EMBL" id="ATW58362.1"/>
    </source>
</evidence>
<accession>A0A2H4P853</accession>
<keyword evidence="2" id="KW-1185">Reference proteome</keyword>
<organism evidence="1 2">
    <name type="scientific">Pseudomonas phage ventosus</name>
    <dbReference type="NCBI Taxonomy" id="2048980"/>
    <lineage>
        <taxon>Viruses</taxon>
        <taxon>Duplodnaviria</taxon>
        <taxon>Heunggongvirae</taxon>
        <taxon>Uroviricota</taxon>
        <taxon>Caudoviricetes</taxon>
        <taxon>Vandenendeviridae</taxon>
        <taxon>Gorskivirinae</taxon>
        <taxon>Ventosusvirus</taxon>
        <taxon>Ventosusvirus ventosus</taxon>
    </lineage>
</organism>
<dbReference type="EMBL" id="MG018930">
    <property type="protein sequence ID" value="ATW58362.1"/>
    <property type="molecule type" value="Genomic_DNA"/>
</dbReference>
<evidence type="ECO:0000313" key="2">
    <source>
        <dbReference type="Proteomes" id="UP000241096"/>
    </source>
</evidence>
<protein>
    <submittedName>
        <fullName evidence="1">Uncharacterized protein</fullName>
    </submittedName>
</protein>
<reference evidence="1 2" key="1">
    <citation type="submission" date="2017-09" db="EMBL/GenBank/DDBJ databases">
        <authorList>
            <person name="Ehlers B."/>
            <person name="Leendertz F.H."/>
        </authorList>
    </citation>
    <scope>NUCLEOTIDE SEQUENCE [LARGE SCALE GENOMIC DNA]</scope>
</reference>
<proteinExistence type="predicted"/>
<name>A0A2H4P853_9CAUD</name>
<sequence length="63" mass="7244">MNKALLDALTQMHVVNRNALCEELRLPGQHISEKNNAHAQRMLQSAEKSGIVRELEQAMREYQ</sequence>
<gene>
    <name evidence="1" type="ORF">CNR37_00155</name>
</gene>